<evidence type="ECO:0000313" key="2">
    <source>
        <dbReference type="Proteomes" id="UP001164803"/>
    </source>
</evidence>
<accession>A0ABY6YZ78</accession>
<protein>
    <submittedName>
        <fullName evidence="1">YxcD family protein</fullName>
    </submittedName>
</protein>
<evidence type="ECO:0000313" key="1">
    <source>
        <dbReference type="EMBL" id="WAH35940.1"/>
    </source>
</evidence>
<organism evidence="1 2">
    <name type="scientific">Alicyclobacillus dauci</name>
    <dbReference type="NCBI Taxonomy" id="1475485"/>
    <lineage>
        <taxon>Bacteria</taxon>
        <taxon>Bacillati</taxon>
        <taxon>Bacillota</taxon>
        <taxon>Bacilli</taxon>
        <taxon>Bacillales</taxon>
        <taxon>Alicyclobacillaceae</taxon>
        <taxon>Alicyclobacillus</taxon>
    </lineage>
</organism>
<sequence>MFGRDDPSYRYLDEQAVADACCEYVADIRRCAPEDVDVELMYHPRDGFSAGIRINGYSEPPLSEKDLVDAVADFVSNRERVAPRQVTVNLQFDERAGIYADVSI</sequence>
<name>A0ABY6YZ78_9BACL</name>
<reference evidence="1" key="1">
    <citation type="submission" date="2022-08" db="EMBL/GenBank/DDBJ databases">
        <title>Alicyclobacillus dauci DSM2870, complete genome.</title>
        <authorList>
            <person name="Wang Q."/>
            <person name="Cai R."/>
            <person name="Wang Z."/>
        </authorList>
    </citation>
    <scope>NUCLEOTIDE SEQUENCE</scope>
    <source>
        <strain evidence="1">DSM 28700</strain>
    </source>
</reference>
<proteinExistence type="predicted"/>
<dbReference type="Proteomes" id="UP001164803">
    <property type="component" value="Chromosome"/>
</dbReference>
<dbReference type="RefSeq" id="WP_268043232.1">
    <property type="nucleotide sequence ID" value="NZ_CP104064.1"/>
</dbReference>
<dbReference type="InterPro" id="IPR020516">
    <property type="entry name" value="Uncharacterised_YxcD"/>
</dbReference>
<dbReference type="Pfam" id="PF10850">
    <property type="entry name" value="DUF2653"/>
    <property type="match status" value="2"/>
</dbReference>
<keyword evidence="2" id="KW-1185">Reference proteome</keyword>
<dbReference type="EMBL" id="CP104064">
    <property type="protein sequence ID" value="WAH35940.1"/>
    <property type="molecule type" value="Genomic_DNA"/>
</dbReference>
<gene>
    <name evidence="1" type="ORF">NZD86_16945</name>
</gene>